<reference evidence="1 2" key="2">
    <citation type="journal article" date="2012" name="Stand. Genomic Sci.">
        <title>Complete genome sequence of the sulfate-reducing firmicute Desulfotomaculum ruminis type strain (DL(T)).</title>
        <authorList>
            <person name="Spring S."/>
            <person name="Visser M."/>
            <person name="Lu M."/>
            <person name="Copeland A."/>
            <person name="Lapidus A."/>
            <person name="Lucas S."/>
            <person name="Cheng J.F."/>
            <person name="Han C."/>
            <person name="Tapia R."/>
            <person name="Goodwin L.A."/>
            <person name="Pitluck S."/>
            <person name="Ivanova N."/>
            <person name="Land M."/>
            <person name="Hauser L."/>
            <person name="Larimer F."/>
            <person name="Rohde M."/>
            <person name="Goker M."/>
            <person name="Detter J.C."/>
            <person name="Kyrpides N.C."/>
            <person name="Woyke T."/>
            <person name="Schaap P.J."/>
            <person name="Plugge C.M."/>
            <person name="Muyzer G."/>
            <person name="Kuever J."/>
            <person name="Pereira I.A."/>
            <person name="Parshina S.N."/>
            <person name="Bernier-Latmani R."/>
            <person name="Stams A.J."/>
            <person name="Klenk H.P."/>
        </authorList>
    </citation>
    <scope>NUCLEOTIDE SEQUENCE [LARGE SCALE GENOMIC DNA]</scope>
    <source>
        <strain evidence="2">ATCC 23193 / DSM 2154 / NCIB 8452 / DL</strain>
    </source>
</reference>
<dbReference type="AlphaFoldDB" id="F6DTS6"/>
<dbReference type="STRING" id="696281.Desru_3039"/>
<dbReference type="eggNOG" id="ENOG502ZJJK">
    <property type="taxonomic scope" value="Bacteria"/>
</dbReference>
<reference evidence="2" key="1">
    <citation type="submission" date="2011-05" db="EMBL/GenBank/DDBJ databases">
        <title>Complete sequence of Desulfotomaculum ruminis DSM 2154.</title>
        <authorList>
            <person name="Lucas S."/>
            <person name="Copeland A."/>
            <person name="Lapidus A."/>
            <person name="Cheng J.-F."/>
            <person name="Goodwin L."/>
            <person name="Pitluck S."/>
            <person name="Lu M."/>
            <person name="Detter J.C."/>
            <person name="Han C."/>
            <person name="Tapia R."/>
            <person name="Land M."/>
            <person name="Hauser L."/>
            <person name="Kyrpides N."/>
            <person name="Ivanova N."/>
            <person name="Mikhailova N."/>
            <person name="Pagani I."/>
            <person name="Stams A.J.M."/>
            <person name="Plugge C.M."/>
            <person name="Muyzer G."/>
            <person name="Kuever J."/>
            <person name="Parshina S.N."/>
            <person name="Ivanova A.E."/>
            <person name="Nazina T.N."/>
            <person name="Brambilla E."/>
            <person name="Spring S."/>
            <person name="Klenk H.-P."/>
            <person name="Woyke T."/>
        </authorList>
    </citation>
    <scope>NUCLEOTIDE SEQUENCE [LARGE SCALE GENOMIC DNA]</scope>
    <source>
        <strain evidence="2">ATCC 23193 / DSM 2154 / NCIB 8452 / DL</strain>
    </source>
</reference>
<dbReference type="KEGG" id="dru:Desru_3039"/>
<dbReference type="Proteomes" id="UP000009234">
    <property type="component" value="Chromosome"/>
</dbReference>
<protein>
    <recommendedName>
        <fullName evidence="3">2-phosphosulfolactate phosphatase</fullName>
    </recommendedName>
</protein>
<dbReference type="RefSeq" id="WP_013843002.1">
    <property type="nucleotide sequence ID" value="NC_015589.1"/>
</dbReference>
<evidence type="ECO:0000313" key="2">
    <source>
        <dbReference type="Proteomes" id="UP000009234"/>
    </source>
</evidence>
<proteinExistence type="predicted"/>
<organism evidence="1 2">
    <name type="scientific">Desulforamulus ruminis (strain ATCC 23193 / DSM 2154 / NCIMB 8452 / DL)</name>
    <name type="common">Desulfotomaculum ruminis</name>
    <dbReference type="NCBI Taxonomy" id="696281"/>
    <lineage>
        <taxon>Bacteria</taxon>
        <taxon>Bacillati</taxon>
        <taxon>Bacillota</taxon>
        <taxon>Clostridia</taxon>
        <taxon>Eubacteriales</taxon>
        <taxon>Peptococcaceae</taxon>
        <taxon>Desulforamulus</taxon>
    </lineage>
</organism>
<dbReference type="EMBL" id="CP002780">
    <property type="protein sequence ID" value="AEG61250.1"/>
    <property type="molecule type" value="Genomic_DNA"/>
</dbReference>
<evidence type="ECO:0008006" key="3">
    <source>
        <dbReference type="Google" id="ProtNLM"/>
    </source>
</evidence>
<accession>F6DTS6</accession>
<name>F6DTS6_DESRL</name>
<gene>
    <name evidence="1" type="ordered locus">Desru_3039</name>
</gene>
<dbReference type="HOGENOM" id="CLU_1192688_0_0_9"/>
<dbReference type="OrthoDB" id="1722649at2"/>
<evidence type="ECO:0000313" key="1">
    <source>
        <dbReference type="EMBL" id="AEG61250.1"/>
    </source>
</evidence>
<sequence length="225" mass="22405">MTRLVTLTANASGAAQAARAGMVVVVVDVIDMSTTLEAALDAGALAVFGASPDAASPPVALDPEAVGRKAAETALAAGSSVVLVTEPRVGTDQERAANASRFLAGVQAGGAEVTAILPNLGAETTKLCDLQGRVVVAVTATGGVAYDAALTAGAPAVVTGTVARTMRKRGSAPAKAAARRAVEEAVKRDAGICVVASTANSLEDLLAAEYILKCIVEEGFLAYGK</sequence>
<keyword evidence="2" id="KW-1185">Reference proteome</keyword>